<dbReference type="Gramene" id="OGLUM11G10710.1">
    <property type="protein sequence ID" value="OGLUM11G10710.1"/>
    <property type="gene ID" value="OGLUM11G10710"/>
</dbReference>
<proteinExistence type="predicted"/>
<keyword evidence="2" id="KW-1185">Reference proteome</keyword>
<reference evidence="1" key="2">
    <citation type="submission" date="2018-05" db="EMBL/GenBank/DDBJ databases">
        <title>OgluRS3 (Oryza glumaepatula Reference Sequence Version 3).</title>
        <authorList>
            <person name="Zhang J."/>
            <person name="Kudrna D."/>
            <person name="Lee S."/>
            <person name="Talag J."/>
            <person name="Welchert J."/>
            <person name="Wing R.A."/>
        </authorList>
    </citation>
    <scope>NUCLEOTIDE SEQUENCE [LARGE SCALE GENOMIC DNA]</scope>
</reference>
<accession>A0A0E0BIA2</accession>
<evidence type="ECO:0000313" key="1">
    <source>
        <dbReference type="EnsemblPlants" id="OGLUM11G10710.1"/>
    </source>
</evidence>
<dbReference type="HOGENOM" id="CLU_138819_0_0_1"/>
<protein>
    <submittedName>
        <fullName evidence="1">Uncharacterized protein</fullName>
    </submittedName>
</protein>
<evidence type="ECO:0000313" key="2">
    <source>
        <dbReference type="Proteomes" id="UP000026961"/>
    </source>
</evidence>
<dbReference type="AlphaFoldDB" id="A0A0E0BIA2"/>
<name>A0A0E0BIA2_9ORYZ</name>
<sequence length="162" mass="17651">MEAMAKAAVAATALAKVAMAVTAPRQLRRPRRAGGHDTGVWAADPAVGRLEGDGGAGGQWIRCWEARRRWRGWWAAGEVGGRWRGWWAADLVAREAQGRVSGVLVLADFRAYFIPPPEVTAVAYFLDIAARGSRRCEELPHGLSPSSISWLPQHPDTQAPCR</sequence>
<organism evidence="1">
    <name type="scientific">Oryza glumipatula</name>
    <dbReference type="NCBI Taxonomy" id="40148"/>
    <lineage>
        <taxon>Eukaryota</taxon>
        <taxon>Viridiplantae</taxon>
        <taxon>Streptophyta</taxon>
        <taxon>Embryophyta</taxon>
        <taxon>Tracheophyta</taxon>
        <taxon>Spermatophyta</taxon>
        <taxon>Magnoliopsida</taxon>
        <taxon>Liliopsida</taxon>
        <taxon>Poales</taxon>
        <taxon>Poaceae</taxon>
        <taxon>BOP clade</taxon>
        <taxon>Oryzoideae</taxon>
        <taxon>Oryzeae</taxon>
        <taxon>Oryzinae</taxon>
        <taxon>Oryza</taxon>
    </lineage>
</organism>
<dbReference type="Proteomes" id="UP000026961">
    <property type="component" value="Chromosome 11"/>
</dbReference>
<dbReference type="EnsemblPlants" id="OGLUM11G10710.1">
    <property type="protein sequence ID" value="OGLUM11G10710.1"/>
    <property type="gene ID" value="OGLUM11G10710"/>
</dbReference>
<reference evidence="1" key="1">
    <citation type="submission" date="2015-04" db="UniProtKB">
        <authorList>
            <consortium name="EnsemblPlants"/>
        </authorList>
    </citation>
    <scope>IDENTIFICATION</scope>
</reference>